<name>A0A2M6YTF7_9BACT</name>
<evidence type="ECO:0000313" key="2">
    <source>
        <dbReference type="EMBL" id="PIU36753.1"/>
    </source>
</evidence>
<evidence type="ECO:0000259" key="1">
    <source>
        <dbReference type="Pfam" id="PF00535"/>
    </source>
</evidence>
<sequence length="295" mass="33894">MLTTIVNTQKSSRQMNLPLVSVIIPTRNSAQFLDACLSSIKNQTYKNIEIIVVDNNSTDKTKIIAKKYVNKLFKLQNNRIFANRFSATYQRNLGIKKSTGKIVYYFDADMVMQNDVIKECVDLIQNHKVDGVIIPEDSFGTTFWAKCKQLERRCYWGDNNIEAPRCFNKSIWTKVGGLDENIAGGGDDWDLHEKLKDHNSKVARTDSVVLHNEGNLTLAKLVKKRFLYGKDTLKYIKKRKNTAIFQYFPIRIGFLTHWYLFAIHPLIGLGTIYMRLVEYIAGACGIIYNKFNKNG</sequence>
<dbReference type="PANTHER" id="PTHR22916">
    <property type="entry name" value="GLYCOSYLTRANSFERASE"/>
    <property type="match status" value="1"/>
</dbReference>
<dbReference type="Gene3D" id="3.90.550.10">
    <property type="entry name" value="Spore Coat Polysaccharide Biosynthesis Protein SpsA, Chain A"/>
    <property type="match status" value="1"/>
</dbReference>
<protein>
    <submittedName>
        <fullName evidence="2">Glycosyl transferase</fullName>
    </submittedName>
</protein>
<dbReference type="InterPro" id="IPR029044">
    <property type="entry name" value="Nucleotide-diphossugar_trans"/>
</dbReference>
<evidence type="ECO:0000313" key="3">
    <source>
        <dbReference type="Proteomes" id="UP000230184"/>
    </source>
</evidence>
<dbReference type="Proteomes" id="UP000230184">
    <property type="component" value="Unassembled WGS sequence"/>
</dbReference>
<gene>
    <name evidence="2" type="ORF">COT02_04430</name>
</gene>
<dbReference type="EMBL" id="PEWY01000127">
    <property type="protein sequence ID" value="PIU36753.1"/>
    <property type="molecule type" value="Genomic_DNA"/>
</dbReference>
<accession>A0A2M6YTF7</accession>
<keyword evidence="2" id="KW-0808">Transferase</keyword>
<dbReference type="Pfam" id="PF00535">
    <property type="entry name" value="Glycos_transf_2"/>
    <property type="match status" value="1"/>
</dbReference>
<dbReference type="AlphaFoldDB" id="A0A2M6YTF7"/>
<dbReference type="PANTHER" id="PTHR22916:SF66">
    <property type="entry name" value="BETA-1,3-GALACTOSYLTRANSFERASE-RELATED"/>
    <property type="match status" value="1"/>
</dbReference>
<reference evidence="3" key="1">
    <citation type="submission" date="2017-09" db="EMBL/GenBank/DDBJ databases">
        <title>Depth-based differentiation of microbial function through sediment-hosted aquifers and enrichment of novel symbionts in the deep terrestrial subsurface.</title>
        <authorList>
            <person name="Probst A.J."/>
            <person name="Ladd B."/>
            <person name="Jarett J.K."/>
            <person name="Geller-Mcgrath D.E."/>
            <person name="Sieber C.M.K."/>
            <person name="Emerson J.B."/>
            <person name="Anantharaman K."/>
            <person name="Thomas B.C."/>
            <person name="Malmstrom R."/>
            <person name="Stieglmeier M."/>
            <person name="Klingl A."/>
            <person name="Woyke T."/>
            <person name="Ryan C.M."/>
            <person name="Banfield J.F."/>
        </authorList>
    </citation>
    <scope>NUCLEOTIDE SEQUENCE [LARGE SCALE GENOMIC DNA]</scope>
</reference>
<proteinExistence type="predicted"/>
<dbReference type="GO" id="GO:0016740">
    <property type="term" value="F:transferase activity"/>
    <property type="evidence" value="ECO:0007669"/>
    <property type="project" value="UniProtKB-KW"/>
</dbReference>
<organism evidence="2 3">
    <name type="scientific">Candidatus Roizmanbacteria bacterium CG07_land_8_20_14_0_80_34_15</name>
    <dbReference type="NCBI Taxonomy" id="1974849"/>
    <lineage>
        <taxon>Bacteria</taxon>
        <taxon>Candidatus Roizmaniibacteriota</taxon>
    </lineage>
</organism>
<dbReference type="InterPro" id="IPR001173">
    <property type="entry name" value="Glyco_trans_2-like"/>
</dbReference>
<comment type="caution">
    <text evidence="2">The sequence shown here is derived from an EMBL/GenBank/DDBJ whole genome shotgun (WGS) entry which is preliminary data.</text>
</comment>
<feature type="domain" description="Glycosyltransferase 2-like" evidence="1">
    <location>
        <begin position="21"/>
        <end position="134"/>
    </location>
</feature>
<dbReference type="SUPFAM" id="SSF53448">
    <property type="entry name" value="Nucleotide-diphospho-sugar transferases"/>
    <property type="match status" value="1"/>
</dbReference>